<evidence type="ECO:0000313" key="2">
    <source>
        <dbReference type="Proteomes" id="UP000013523"/>
    </source>
</evidence>
<dbReference type="eggNOG" id="ENOG5032WIR">
    <property type="taxonomic scope" value="Bacteria"/>
</dbReference>
<organism evidence="1 2">
    <name type="scientific">Clostridium pasteurianum BC1</name>
    <dbReference type="NCBI Taxonomy" id="86416"/>
    <lineage>
        <taxon>Bacteria</taxon>
        <taxon>Bacillati</taxon>
        <taxon>Bacillota</taxon>
        <taxon>Clostridia</taxon>
        <taxon>Eubacteriales</taxon>
        <taxon>Clostridiaceae</taxon>
        <taxon>Clostridium</taxon>
    </lineage>
</organism>
<dbReference type="RefSeq" id="WP_015614150.1">
    <property type="nucleotide sequence ID" value="NC_021182.1"/>
</dbReference>
<sequence>MKVEGFFSGIKNANEAVEKLKGQGFENTQVDLNDHYLSTMHRSPRVAGAGNGFSLSSLVLDTENYRADDAGSAAKAASPMVSGMGSFEEIANINYKVTVETEKDNVEKAKNIIENIGGDLRNHNISIPDRIIKR</sequence>
<name>R4K234_CLOPA</name>
<dbReference type="AlphaFoldDB" id="R4K234"/>
<dbReference type="KEGG" id="cpas:Clopa_0797"/>
<dbReference type="HOGENOM" id="CLU_149194_0_0_9"/>
<proteinExistence type="predicted"/>
<reference evidence="1 2" key="1">
    <citation type="submission" date="2012-01" db="EMBL/GenBank/DDBJ databases">
        <title>Complete sequence of chromosome of Clostridium pasteurianum BC1.</title>
        <authorList>
            <consortium name="US DOE Joint Genome Institute"/>
            <person name="Lucas S."/>
            <person name="Han J."/>
            <person name="Lapidus A."/>
            <person name="Cheng J.-F."/>
            <person name="Goodwin L."/>
            <person name="Pitluck S."/>
            <person name="Peters L."/>
            <person name="Mikhailova N."/>
            <person name="Teshima H."/>
            <person name="Detter J.C."/>
            <person name="Han C."/>
            <person name="Tapia R."/>
            <person name="Land M."/>
            <person name="Hauser L."/>
            <person name="Kyrpides N."/>
            <person name="Ivanova N."/>
            <person name="Pagani I."/>
            <person name="Dunn J."/>
            <person name="Taghavi S."/>
            <person name="Francis A."/>
            <person name="van der Lelie D."/>
            <person name="Woyke T."/>
        </authorList>
    </citation>
    <scope>NUCLEOTIDE SEQUENCE [LARGE SCALE GENOMIC DNA]</scope>
    <source>
        <strain evidence="1 2">BC1</strain>
    </source>
</reference>
<accession>R4K234</accession>
<dbReference type="EMBL" id="CP003261">
    <property type="protein sequence ID" value="AGK95826.1"/>
    <property type="molecule type" value="Genomic_DNA"/>
</dbReference>
<protein>
    <submittedName>
        <fullName evidence="1">Uncharacterized protein</fullName>
    </submittedName>
</protein>
<dbReference type="OrthoDB" id="1907002at2"/>
<dbReference type="PATRIC" id="fig|86416.3.peg.788"/>
<gene>
    <name evidence="1" type="ORF">Clopa_0797</name>
</gene>
<evidence type="ECO:0000313" key="1">
    <source>
        <dbReference type="EMBL" id="AGK95826.1"/>
    </source>
</evidence>
<keyword evidence="2" id="KW-1185">Reference proteome</keyword>
<dbReference type="Proteomes" id="UP000013523">
    <property type="component" value="Chromosome"/>
</dbReference>